<accession>A0AAD9VC04</accession>
<dbReference type="AlphaFoldDB" id="A0AAD9VC04"/>
<dbReference type="Proteomes" id="UP001249851">
    <property type="component" value="Unassembled WGS sequence"/>
</dbReference>
<evidence type="ECO:0000313" key="1">
    <source>
        <dbReference type="EMBL" id="KAK2568876.1"/>
    </source>
</evidence>
<name>A0AAD9VC04_ACRCE</name>
<dbReference type="EMBL" id="JARQWQ010000011">
    <property type="protein sequence ID" value="KAK2568876.1"/>
    <property type="molecule type" value="Genomic_DNA"/>
</dbReference>
<reference evidence="1" key="2">
    <citation type="journal article" date="2023" name="Science">
        <title>Genomic signatures of disease resistance in endangered staghorn corals.</title>
        <authorList>
            <person name="Vollmer S.V."/>
            <person name="Selwyn J.D."/>
            <person name="Despard B.A."/>
            <person name="Roesel C.L."/>
        </authorList>
    </citation>
    <scope>NUCLEOTIDE SEQUENCE</scope>
    <source>
        <strain evidence="1">K2</strain>
    </source>
</reference>
<keyword evidence="2" id="KW-1185">Reference proteome</keyword>
<proteinExistence type="predicted"/>
<organism evidence="1 2">
    <name type="scientific">Acropora cervicornis</name>
    <name type="common">Staghorn coral</name>
    <dbReference type="NCBI Taxonomy" id="6130"/>
    <lineage>
        <taxon>Eukaryota</taxon>
        <taxon>Metazoa</taxon>
        <taxon>Cnidaria</taxon>
        <taxon>Anthozoa</taxon>
        <taxon>Hexacorallia</taxon>
        <taxon>Scleractinia</taxon>
        <taxon>Astrocoeniina</taxon>
        <taxon>Acroporidae</taxon>
        <taxon>Acropora</taxon>
    </lineage>
</organism>
<protein>
    <recommendedName>
        <fullName evidence="3">Transposase</fullName>
    </recommendedName>
</protein>
<dbReference type="PANTHER" id="PTHR31912">
    <property type="entry name" value="IP13529P"/>
    <property type="match status" value="1"/>
</dbReference>
<dbReference type="PANTHER" id="PTHR31912:SF34">
    <property type="entry name" value="NOTOCHORD-RELATED PROTEIN"/>
    <property type="match status" value="1"/>
</dbReference>
<comment type="caution">
    <text evidence="1">The sequence shown here is derived from an EMBL/GenBank/DDBJ whole genome shotgun (WGS) entry which is preliminary data.</text>
</comment>
<gene>
    <name evidence="1" type="ORF">P5673_006940</name>
</gene>
<reference evidence="1" key="1">
    <citation type="journal article" date="2023" name="G3 (Bethesda)">
        <title>Whole genome assembly and annotation of the endangered Caribbean coral Acropora cervicornis.</title>
        <authorList>
            <person name="Selwyn J.D."/>
            <person name="Vollmer S.V."/>
        </authorList>
    </citation>
    <scope>NUCLEOTIDE SEQUENCE</scope>
    <source>
        <strain evidence="1">K2</strain>
    </source>
</reference>
<sequence length="771" mass="89297">MSPKPNYLSSNIPSFKTMESLPDVASKFLLKIQHENTLNSKTVRNIACCTSELMSATLKQLKRGIEKCLNASDTAIDEIQGLQDVFAESDDLCKVTKTLTSKSLEKHWNEGVPYVEPVKKVLGKHRKVCKRNNKKRIVEVEDAFYYIPILLSLQQQLSSPRLLLMIMTAEAQLHQGNNAIFTDFCDGTLFKEHPMFSSDEKALQLLLYYDDVNVCNPLTNKPHKLCLFYYQLANIVPIYRSKLRSIKLFAVCSYKTFKRYKEKAMQEILEPLVSDVQLLGRDDGYTFTTSLGQVKLRGAVLAFLADTPASHASAGFKEGVGGARRKCRHCMATFDSMQEYFEEELFELRDKDTHEEHLCSIENAPSQYLRQYFSKEYGINQRSVLCKLPYFDITKQLPQDIMHIFLEGILEYEIKLCLNYLIKDQQVITLDKLNYEIKHFPLGYTDEKNRPILIKESDLDMKSSSNLGQTASRMWLLSQMLPFGLENCINVLCPQWNSFMTLQEIMSIVFCSEISQASILYLKSTVKRYLSNFKATYNHMNIIPKQHYLVHLPTQMLNFGPLIRCWCMRFEGKHAYFKDLAKKIRNFKNLPYSLATRNQQMESANFIQIGDNQPDMHPWSKEDIRFGNYTVLRGDHAVDAESYISRFYDIHLDFHVQSIFQCNQIEIYGTKYKPGLNNFLLFSLDDAGFPLFGCLKKIWFIEDNGCYFVMEVFNTINFNENLNAFKIEAQELASGYEIASHSQLKDHHVYHSYRRSNERFVVTRANVLACE</sequence>
<evidence type="ECO:0000313" key="2">
    <source>
        <dbReference type="Proteomes" id="UP001249851"/>
    </source>
</evidence>
<evidence type="ECO:0008006" key="3">
    <source>
        <dbReference type="Google" id="ProtNLM"/>
    </source>
</evidence>